<dbReference type="SUPFAM" id="SSF57756">
    <property type="entry name" value="Retrovirus zinc finger-like domains"/>
    <property type="match status" value="1"/>
</dbReference>
<keyword evidence="1" id="KW-0862">Zinc</keyword>
<comment type="caution">
    <text evidence="5">The sequence shown here is derived from an EMBL/GenBank/DDBJ whole genome shotgun (WGS) entry which is preliminary data.</text>
</comment>
<reference evidence="5" key="1">
    <citation type="journal article" date="2023" name="GigaByte">
        <title>Genome assembly of the bearded iris, Iris pallida Lam.</title>
        <authorList>
            <person name="Bruccoleri R.E."/>
            <person name="Oakeley E.J."/>
            <person name="Faust A.M.E."/>
            <person name="Altorfer M."/>
            <person name="Dessus-Babus S."/>
            <person name="Burckhardt D."/>
            <person name="Oertli M."/>
            <person name="Naumann U."/>
            <person name="Petersen F."/>
            <person name="Wong J."/>
        </authorList>
    </citation>
    <scope>NUCLEOTIDE SEQUENCE</scope>
    <source>
        <strain evidence="5">GSM-AAB239-AS_SAM_17_03QT</strain>
    </source>
</reference>
<keyword evidence="1" id="KW-0479">Metal-binding</keyword>
<evidence type="ECO:0000313" key="6">
    <source>
        <dbReference type="Proteomes" id="UP001140949"/>
    </source>
</evidence>
<dbReference type="SMART" id="SM00343">
    <property type="entry name" value="ZnF_C2HC"/>
    <property type="match status" value="2"/>
</dbReference>
<accession>A0AAX6GAC5</accession>
<dbReference type="PANTHER" id="PTHR37207">
    <property type="entry name" value="OS09G0446000 PROTEIN"/>
    <property type="match status" value="1"/>
</dbReference>
<evidence type="ECO:0000313" key="5">
    <source>
        <dbReference type="EMBL" id="KAJ6825433.1"/>
    </source>
</evidence>
<name>A0AAX6GAC5_IRIPA</name>
<dbReference type="Pfam" id="PF00098">
    <property type="entry name" value="zf-CCHC"/>
    <property type="match status" value="1"/>
</dbReference>
<organism evidence="5 6">
    <name type="scientific">Iris pallida</name>
    <name type="common">Sweet iris</name>
    <dbReference type="NCBI Taxonomy" id="29817"/>
    <lineage>
        <taxon>Eukaryota</taxon>
        <taxon>Viridiplantae</taxon>
        <taxon>Streptophyta</taxon>
        <taxon>Embryophyta</taxon>
        <taxon>Tracheophyta</taxon>
        <taxon>Spermatophyta</taxon>
        <taxon>Magnoliopsida</taxon>
        <taxon>Liliopsida</taxon>
        <taxon>Asparagales</taxon>
        <taxon>Iridaceae</taxon>
        <taxon>Iridoideae</taxon>
        <taxon>Irideae</taxon>
        <taxon>Iris</taxon>
    </lineage>
</organism>
<proteinExistence type="predicted"/>
<feature type="compositionally biased region" description="Polar residues" evidence="3">
    <location>
        <begin position="83"/>
        <end position="96"/>
    </location>
</feature>
<dbReference type="GO" id="GO:0008270">
    <property type="term" value="F:zinc ion binding"/>
    <property type="evidence" value="ECO:0007669"/>
    <property type="project" value="UniProtKB-KW"/>
</dbReference>
<dbReference type="Gene3D" id="4.10.60.10">
    <property type="entry name" value="Zinc finger, CCHC-type"/>
    <property type="match status" value="1"/>
</dbReference>
<keyword evidence="6" id="KW-1185">Reference proteome</keyword>
<evidence type="ECO:0000256" key="1">
    <source>
        <dbReference type="PROSITE-ProRule" id="PRU00047"/>
    </source>
</evidence>
<keyword evidence="1" id="KW-0863">Zinc-finger</keyword>
<evidence type="ECO:0000256" key="3">
    <source>
        <dbReference type="SAM" id="MobiDB-lite"/>
    </source>
</evidence>
<dbReference type="InterPro" id="IPR005162">
    <property type="entry name" value="Retrotrans_gag_dom"/>
</dbReference>
<dbReference type="GO" id="GO:0003676">
    <property type="term" value="F:nucleic acid binding"/>
    <property type="evidence" value="ECO:0007669"/>
    <property type="project" value="InterPro"/>
</dbReference>
<feature type="coiled-coil region" evidence="2">
    <location>
        <begin position="187"/>
        <end position="214"/>
    </location>
</feature>
<dbReference type="InterPro" id="IPR036875">
    <property type="entry name" value="Znf_CCHC_sf"/>
</dbReference>
<dbReference type="PROSITE" id="PS50158">
    <property type="entry name" value="ZF_CCHC"/>
    <property type="match status" value="1"/>
</dbReference>
<keyword evidence="2" id="KW-0175">Coiled coil</keyword>
<sequence>MKKGCCSEIAMATAEEEEEAFSKARTTVVVDLPAEEANPKQQKPPFRPTEDDTKPLLRDPILRSDPIETEQAVLRLPPFPRTKLQSGSSSMVQTRSQHPESADAERSAMTRGPDPDTPVAVGVSAAALGGAPPPVTRADPRVATTIPAAVPVVDTGALPPPAHRIPPPVADILPPPPPLPTDIGQMLTFLQQMLETQRAQAEAQQRQTDAMRQDMEDAHQLALAAVEQRAPHQGTRTRYGDIQDFKNLGPRDFSGTEGVVYADDWLEDIERQMRASRLADDLKVEAVGLQLLDNARTWFRSEPALAGEGHTWAEFKLLFKEKFISPTDKIDLVRQFQNLQQGSLSVEVYAAEFGRLSRYAEYMVRDPEIRASRFREGLTWDIKILIPSFYETYTQIYAEARKVEREWGLKPKRERDLFSGATSSAGAAKRPQLQYRSFQHHQPQVQARAPVQQVHHTQQRQAQHGAPCNFCKKPGHIWEVCRKRLDVCLYCGEAGHQLRDCPTSHRRVARGAVAAQGAPTRVPAMQPRGPLPIQQQRFVQHHQQRGVQGRAFALAAEEMEPVADVVADADEEDCSTYYGPDDVVGLDLETLVQQGLAPPDETLPIA</sequence>
<gene>
    <name evidence="5" type="ORF">M6B38_376120</name>
</gene>
<dbReference type="AlphaFoldDB" id="A0AAX6GAC5"/>
<feature type="compositionally biased region" description="Basic and acidic residues" evidence="3">
    <location>
        <begin position="48"/>
        <end position="66"/>
    </location>
</feature>
<evidence type="ECO:0000256" key="2">
    <source>
        <dbReference type="SAM" id="Coils"/>
    </source>
</evidence>
<dbReference type="PANTHER" id="PTHR37207:SF1">
    <property type="entry name" value="OS09G0446000 PROTEIN"/>
    <property type="match status" value="1"/>
</dbReference>
<feature type="compositionally biased region" description="Basic and acidic residues" evidence="3">
    <location>
        <begin position="97"/>
        <end position="108"/>
    </location>
</feature>
<dbReference type="Proteomes" id="UP001140949">
    <property type="component" value="Unassembled WGS sequence"/>
</dbReference>
<dbReference type="InterPro" id="IPR001878">
    <property type="entry name" value="Znf_CCHC"/>
</dbReference>
<evidence type="ECO:0000259" key="4">
    <source>
        <dbReference type="PROSITE" id="PS50158"/>
    </source>
</evidence>
<feature type="region of interest" description="Disordered" evidence="3">
    <location>
        <begin position="33"/>
        <end position="118"/>
    </location>
</feature>
<dbReference type="EMBL" id="JANAVB010021600">
    <property type="protein sequence ID" value="KAJ6825433.1"/>
    <property type="molecule type" value="Genomic_DNA"/>
</dbReference>
<protein>
    <recommendedName>
        <fullName evidence="4">CCHC-type domain-containing protein</fullName>
    </recommendedName>
</protein>
<dbReference type="Pfam" id="PF03732">
    <property type="entry name" value="Retrotrans_gag"/>
    <property type="match status" value="1"/>
</dbReference>
<reference evidence="5" key="2">
    <citation type="submission" date="2023-04" db="EMBL/GenBank/DDBJ databases">
        <authorList>
            <person name="Bruccoleri R.E."/>
            <person name="Oakeley E.J."/>
            <person name="Faust A.-M."/>
            <person name="Dessus-Babus S."/>
            <person name="Altorfer M."/>
            <person name="Burckhardt D."/>
            <person name="Oertli M."/>
            <person name="Naumann U."/>
            <person name="Petersen F."/>
            <person name="Wong J."/>
        </authorList>
    </citation>
    <scope>NUCLEOTIDE SEQUENCE</scope>
    <source>
        <strain evidence="5">GSM-AAB239-AS_SAM_17_03QT</strain>
        <tissue evidence="5">Leaf</tissue>
    </source>
</reference>
<feature type="domain" description="CCHC-type" evidence="4">
    <location>
        <begin position="488"/>
        <end position="502"/>
    </location>
</feature>